<proteinExistence type="predicted"/>
<evidence type="ECO:0000313" key="2">
    <source>
        <dbReference type="Proteomes" id="UP000195798"/>
    </source>
</evidence>
<evidence type="ECO:0000313" key="1">
    <source>
        <dbReference type="EMBL" id="ART97477.1"/>
    </source>
</evidence>
<dbReference type="AlphaFoldDB" id="A0AB33C1D2"/>
<accession>A0AB33C1D2</accession>
<sequence>MDIRSAISQAKKFGGVIKRDGTYFYPTDDFGRTIIYNEDGKIISPGWEPCLEELIASDWEVSLLKIKKPTETELSKWRKELIENLKKKPN</sequence>
<gene>
    <name evidence="1" type="ORF">CCE30_00435</name>
</gene>
<protein>
    <recommendedName>
        <fullName evidence="3">DUF2829 domain-containing protein</fullName>
    </recommendedName>
</protein>
<dbReference type="EMBL" id="CP021427">
    <property type="protein sequence ID" value="ART97477.1"/>
    <property type="molecule type" value="Genomic_DNA"/>
</dbReference>
<name>A0AB33C1D2_LACGS</name>
<reference evidence="1 2" key="1">
    <citation type="submission" date="2017-05" db="EMBL/GenBank/DDBJ databases">
        <authorList>
            <person name="Oh N.-S."/>
        </authorList>
    </citation>
    <scope>NUCLEOTIDE SEQUENCE [LARGE SCALE GENOMIC DNA]</scope>
    <source>
        <strain evidence="1 2">4M13</strain>
    </source>
</reference>
<evidence type="ECO:0008006" key="3">
    <source>
        <dbReference type="Google" id="ProtNLM"/>
    </source>
</evidence>
<dbReference type="RefSeq" id="WP_087261223.1">
    <property type="nucleotide sequence ID" value="NZ_CP021427.1"/>
</dbReference>
<dbReference type="Proteomes" id="UP000195798">
    <property type="component" value="Chromosome"/>
</dbReference>
<organism evidence="1 2">
    <name type="scientific">Lactobacillus gasseri</name>
    <dbReference type="NCBI Taxonomy" id="1596"/>
    <lineage>
        <taxon>Bacteria</taxon>
        <taxon>Bacillati</taxon>
        <taxon>Bacillota</taxon>
        <taxon>Bacilli</taxon>
        <taxon>Lactobacillales</taxon>
        <taxon>Lactobacillaceae</taxon>
        <taxon>Lactobacillus</taxon>
    </lineage>
</organism>